<accession>A0A9P8CA01</accession>
<keyword evidence="2" id="KW-1185">Reference proteome</keyword>
<reference evidence="1" key="1">
    <citation type="journal article" date="2021" name="IMA Fungus">
        <title>Genomic characterization of three marine fungi, including Emericellopsis atlantica sp. nov. with signatures of a generalist lifestyle and marine biomass degradation.</title>
        <authorList>
            <person name="Hagestad O.C."/>
            <person name="Hou L."/>
            <person name="Andersen J.H."/>
            <person name="Hansen E.H."/>
            <person name="Altermark B."/>
            <person name="Li C."/>
            <person name="Kuhnert E."/>
            <person name="Cox R.J."/>
            <person name="Crous P.W."/>
            <person name="Spatafora J.W."/>
            <person name="Lail K."/>
            <person name="Amirebrahimi M."/>
            <person name="Lipzen A."/>
            <person name="Pangilinan J."/>
            <person name="Andreopoulos W."/>
            <person name="Hayes R.D."/>
            <person name="Ng V."/>
            <person name="Grigoriev I.V."/>
            <person name="Jackson S.A."/>
            <person name="Sutton T.D.S."/>
            <person name="Dobson A.D.W."/>
            <person name="Rama T."/>
        </authorList>
    </citation>
    <scope>NUCLEOTIDE SEQUENCE</scope>
    <source>
        <strain evidence="1">TRa018bII</strain>
    </source>
</reference>
<proteinExistence type="predicted"/>
<evidence type="ECO:0000313" key="2">
    <source>
        <dbReference type="Proteomes" id="UP000824998"/>
    </source>
</evidence>
<comment type="caution">
    <text evidence="1">The sequence shown here is derived from an EMBL/GenBank/DDBJ whole genome shotgun (WGS) entry which is preliminary data.</text>
</comment>
<feature type="non-terminal residue" evidence="1">
    <location>
        <position position="215"/>
    </location>
</feature>
<protein>
    <submittedName>
        <fullName evidence="1">Uncharacterized protein</fullName>
    </submittedName>
</protein>
<sequence length="215" mass="25375">MPIAHQDMSSTFRWLQTVGMTNPLVSLKPDQISCKKEDLFEYATCRHTGQFQITDDALFPPLRLYSKSLIGPNFQAYPREPHKHHINVLCQWYDLQDKREVRWYFRMNQDRNMLLNRCCMFLQELRTDSKRNYDWKKLAGDQLFRVVVNKLATFDIPSDTMALRDNLYSWEITDFVAFLEREGRRLPPSQKSALESCSSPLHCTKPNSGNISFRE</sequence>
<organism evidence="1 2">
    <name type="scientific">Amylocarpus encephaloides</name>
    <dbReference type="NCBI Taxonomy" id="45428"/>
    <lineage>
        <taxon>Eukaryota</taxon>
        <taxon>Fungi</taxon>
        <taxon>Dikarya</taxon>
        <taxon>Ascomycota</taxon>
        <taxon>Pezizomycotina</taxon>
        <taxon>Leotiomycetes</taxon>
        <taxon>Helotiales</taxon>
        <taxon>Helotiales incertae sedis</taxon>
        <taxon>Amylocarpus</taxon>
    </lineage>
</organism>
<dbReference type="Proteomes" id="UP000824998">
    <property type="component" value="Unassembled WGS sequence"/>
</dbReference>
<gene>
    <name evidence="1" type="ORF">BJ875DRAFT_448550</name>
</gene>
<name>A0A9P8CA01_9HELO</name>
<dbReference type="AlphaFoldDB" id="A0A9P8CA01"/>
<evidence type="ECO:0000313" key="1">
    <source>
        <dbReference type="EMBL" id="KAG9239369.1"/>
    </source>
</evidence>
<dbReference type="EMBL" id="MU251359">
    <property type="protein sequence ID" value="KAG9239369.1"/>
    <property type="molecule type" value="Genomic_DNA"/>
</dbReference>